<sequence length="144" mass="17228">MDLIEREESEDTEDEHQEGPTDTELEDFKAKVSEYLKLDDQIRKLNIAIRERRVHIRVLGDKIQTFMNRYEIGTLNTQHGERIHHKIRQAKIPVKIMDVKEILLEKRHLTGEQLFKELFENERPTKEVKSIRRVIPKISFNLEI</sequence>
<feature type="region of interest" description="Disordered" evidence="1">
    <location>
        <begin position="1"/>
        <end position="26"/>
    </location>
</feature>
<protein>
    <submittedName>
        <fullName evidence="2">Uncharacterized protein</fullName>
    </submittedName>
</protein>
<name>A0A6C0CQR8_9ZZZZ</name>
<reference evidence="2" key="1">
    <citation type="journal article" date="2020" name="Nature">
        <title>Giant virus diversity and host interactions through global metagenomics.</title>
        <authorList>
            <person name="Schulz F."/>
            <person name="Roux S."/>
            <person name="Paez-Espino D."/>
            <person name="Jungbluth S."/>
            <person name="Walsh D.A."/>
            <person name="Denef V.J."/>
            <person name="McMahon K.D."/>
            <person name="Konstantinidis K.T."/>
            <person name="Eloe-Fadrosh E.A."/>
            <person name="Kyrpides N.C."/>
            <person name="Woyke T."/>
        </authorList>
    </citation>
    <scope>NUCLEOTIDE SEQUENCE</scope>
    <source>
        <strain evidence="2">GVMAG-M-3300021962-46</strain>
    </source>
</reference>
<feature type="compositionally biased region" description="Acidic residues" evidence="1">
    <location>
        <begin position="7"/>
        <end position="25"/>
    </location>
</feature>
<organism evidence="2">
    <name type="scientific">viral metagenome</name>
    <dbReference type="NCBI Taxonomy" id="1070528"/>
    <lineage>
        <taxon>unclassified sequences</taxon>
        <taxon>metagenomes</taxon>
        <taxon>organismal metagenomes</taxon>
    </lineage>
</organism>
<dbReference type="EMBL" id="MN739480">
    <property type="protein sequence ID" value="QHT07216.1"/>
    <property type="molecule type" value="Genomic_DNA"/>
</dbReference>
<proteinExistence type="predicted"/>
<evidence type="ECO:0000256" key="1">
    <source>
        <dbReference type="SAM" id="MobiDB-lite"/>
    </source>
</evidence>
<dbReference type="AlphaFoldDB" id="A0A6C0CQR8"/>
<evidence type="ECO:0000313" key="2">
    <source>
        <dbReference type="EMBL" id="QHT07216.1"/>
    </source>
</evidence>
<accession>A0A6C0CQR8</accession>